<evidence type="ECO:0000313" key="2">
    <source>
        <dbReference type="EMBL" id="API59174.1"/>
    </source>
</evidence>
<accession>A0A1L3ZU52</accession>
<reference evidence="3" key="1">
    <citation type="submission" date="2016-11" db="EMBL/GenBank/DDBJ databases">
        <title>Complete Genome Sequence of alachlor-degrading Sphingomonas sp. strain JJ-A5.</title>
        <authorList>
            <person name="Lee H."/>
            <person name="Ka J.-O."/>
        </authorList>
    </citation>
    <scope>NUCLEOTIDE SEQUENCE [LARGE SCALE GENOMIC DNA]</scope>
    <source>
        <strain evidence="3">JJ-A5</strain>
    </source>
</reference>
<dbReference type="SUPFAM" id="SSF54909">
    <property type="entry name" value="Dimeric alpha+beta barrel"/>
    <property type="match status" value="1"/>
</dbReference>
<sequence>MTVTLITLLKRRSGMSKADFIAYYETRHRRIGEEVLSGYASRYVRRFLHPVDGTDQDHDFDVVLEIDFPDQATMDACFAAMQPPEIMDRIIADEERFFDRSRNRAFTVEEHASTLPDPRAVSR</sequence>
<feature type="domain" description="EthD" evidence="1">
    <location>
        <begin position="13"/>
        <end position="101"/>
    </location>
</feature>
<dbReference type="GO" id="GO:0016491">
    <property type="term" value="F:oxidoreductase activity"/>
    <property type="evidence" value="ECO:0007669"/>
    <property type="project" value="InterPro"/>
</dbReference>
<gene>
    <name evidence="2" type="ORF">BSL82_07525</name>
</gene>
<dbReference type="InterPro" id="IPR011008">
    <property type="entry name" value="Dimeric_a/b-barrel"/>
</dbReference>
<dbReference type="Pfam" id="PF07110">
    <property type="entry name" value="EthD"/>
    <property type="match status" value="1"/>
</dbReference>
<dbReference type="Proteomes" id="UP000182063">
    <property type="component" value="Chromosome"/>
</dbReference>
<dbReference type="OrthoDB" id="2613214at2"/>
<dbReference type="AlphaFoldDB" id="A0A1L3ZU52"/>
<evidence type="ECO:0000259" key="1">
    <source>
        <dbReference type="Pfam" id="PF07110"/>
    </source>
</evidence>
<dbReference type="InterPro" id="IPR009799">
    <property type="entry name" value="EthD_dom"/>
</dbReference>
<protein>
    <recommendedName>
        <fullName evidence="1">EthD domain-containing protein</fullName>
    </recommendedName>
</protein>
<dbReference type="KEGG" id="sphj:BSL82_07525"/>
<organism evidence="2 3">
    <name type="scientific">Tardibacter chloracetimidivorans</name>
    <dbReference type="NCBI Taxonomy" id="1921510"/>
    <lineage>
        <taxon>Bacteria</taxon>
        <taxon>Pseudomonadati</taxon>
        <taxon>Pseudomonadota</taxon>
        <taxon>Alphaproteobacteria</taxon>
        <taxon>Sphingomonadales</taxon>
        <taxon>Sphingomonadaceae</taxon>
        <taxon>Tardibacter</taxon>
    </lineage>
</organism>
<name>A0A1L3ZU52_9SPHN</name>
<proteinExistence type="predicted"/>
<dbReference type="Gene3D" id="3.30.70.100">
    <property type="match status" value="1"/>
</dbReference>
<dbReference type="STRING" id="1921510.BSL82_07525"/>
<evidence type="ECO:0000313" key="3">
    <source>
        <dbReference type="Proteomes" id="UP000182063"/>
    </source>
</evidence>
<keyword evidence="3" id="KW-1185">Reference proteome</keyword>
<dbReference type="EMBL" id="CP018221">
    <property type="protein sequence ID" value="API59174.1"/>
    <property type="molecule type" value="Genomic_DNA"/>
</dbReference>